<accession>A0ABQ1QUI4</accession>
<evidence type="ECO:0000313" key="4">
    <source>
        <dbReference type="Proteomes" id="UP000617355"/>
    </source>
</evidence>
<gene>
    <name evidence="3" type="ORF">GCM10011358_30390</name>
</gene>
<dbReference type="Gene3D" id="3.30.530.20">
    <property type="match status" value="1"/>
</dbReference>
<evidence type="ECO:0000256" key="1">
    <source>
        <dbReference type="ARBA" id="ARBA00006817"/>
    </source>
</evidence>
<sequence length="135" mass="14514">MLYQALLDPEALESWLAPPGARLRVEKLDAQPGGAFRFVLTFDTYKGKSGANTDVITGHFITLTPGELVLSEGDFTTDDPDFEGAMRTGWHFQPVPGGTRVQVVAENVPPGISAEDHEAGLSASLANLARFVEQT</sequence>
<proteinExistence type="inferred from homology"/>
<dbReference type="EMBL" id="BMGI01000005">
    <property type="protein sequence ID" value="GGD44540.1"/>
    <property type="molecule type" value="Genomic_DNA"/>
</dbReference>
<protein>
    <recommendedName>
        <fullName evidence="2">Activator of Hsp90 ATPase homologue 1/2-like C-terminal domain-containing protein</fullName>
    </recommendedName>
</protein>
<evidence type="ECO:0000313" key="3">
    <source>
        <dbReference type="EMBL" id="GGD44540.1"/>
    </source>
</evidence>
<comment type="similarity">
    <text evidence="1">Belongs to the AHA1 family.</text>
</comment>
<evidence type="ECO:0000259" key="2">
    <source>
        <dbReference type="Pfam" id="PF08327"/>
    </source>
</evidence>
<comment type="caution">
    <text evidence="3">The sequence shown here is derived from an EMBL/GenBank/DDBJ whole genome shotgun (WGS) entry which is preliminary data.</text>
</comment>
<feature type="domain" description="Activator of Hsp90 ATPase homologue 1/2-like C-terminal" evidence="2">
    <location>
        <begin position="2"/>
        <end position="133"/>
    </location>
</feature>
<dbReference type="Proteomes" id="UP000617355">
    <property type="component" value="Unassembled WGS sequence"/>
</dbReference>
<keyword evidence="4" id="KW-1185">Reference proteome</keyword>
<dbReference type="InterPro" id="IPR023393">
    <property type="entry name" value="START-like_dom_sf"/>
</dbReference>
<organism evidence="3 4">
    <name type="scientific">Sinisalibacter lacisalsi</name>
    <dbReference type="NCBI Taxonomy" id="1526570"/>
    <lineage>
        <taxon>Bacteria</taxon>
        <taxon>Pseudomonadati</taxon>
        <taxon>Pseudomonadota</taxon>
        <taxon>Alphaproteobacteria</taxon>
        <taxon>Rhodobacterales</taxon>
        <taxon>Roseobacteraceae</taxon>
        <taxon>Sinisalibacter</taxon>
    </lineage>
</organism>
<dbReference type="Pfam" id="PF08327">
    <property type="entry name" value="AHSA1"/>
    <property type="match status" value="1"/>
</dbReference>
<name>A0ABQ1QUI4_9RHOB</name>
<reference evidence="4" key="1">
    <citation type="journal article" date="2019" name="Int. J. Syst. Evol. Microbiol.">
        <title>The Global Catalogue of Microorganisms (GCM) 10K type strain sequencing project: providing services to taxonomists for standard genome sequencing and annotation.</title>
        <authorList>
            <consortium name="The Broad Institute Genomics Platform"/>
            <consortium name="The Broad Institute Genome Sequencing Center for Infectious Disease"/>
            <person name="Wu L."/>
            <person name="Ma J."/>
        </authorList>
    </citation>
    <scope>NUCLEOTIDE SEQUENCE [LARGE SCALE GENOMIC DNA]</scope>
    <source>
        <strain evidence="4">CGMCC 1.12922</strain>
    </source>
</reference>
<dbReference type="InterPro" id="IPR013538">
    <property type="entry name" value="ASHA1/2-like_C"/>
</dbReference>
<dbReference type="SUPFAM" id="SSF55961">
    <property type="entry name" value="Bet v1-like"/>
    <property type="match status" value="1"/>
</dbReference>